<dbReference type="Pfam" id="PF17802">
    <property type="entry name" value="SpaA"/>
    <property type="match status" value="5"/>
</dbReference>
<evidence type="ECO:0000256" key="4">
    <source>
        <dbReference type="ARBA" id="ARBA00022729"/>
    </source>
</evidence>
<dbReference type="InterPro" id="IPR041033">
    <property type="entry name" value="SpaA_PFL_dom_1"/>
</dbReference>
<dbReference type="RefSeq" id="WP_086285026.1">
    <property type="nucleotide sequence ID" value="NZ_NGMO01000003.1"/>
</dbReference>
<dbReference type="AlphaFoldDB" id="A0A242JYG5"/>
<dbReference type="Gene3D" id="2.60.40.10">
    <property type="entry name" value="Immunoglobulins"/>
    <property type="match status" value="5"/>
</dbReference>
<dbReference type="InterPro" id="IPR041100">
    <property type="entry name" value="TQ"/>
</dbReference>
<dbReference type="InterPro" id="IPR013783">
    <property type="entry name" value="Ig-like_fold"/>
</dbReference>
<dbReference type="PANTHER" id="PTHR36108">
    <property type="entry name" value="COLOSSIN-B-RELATED"/>
    <property type="match status" value="1"/>
</dbReference>
<dbReference type="Pfam" id="PF00746">
    <property type="entry name" value="Gram_pos_anchor"/>
    <property type="match status" value="1"/>
</dbReference>
<comment type="similarity">
    <text evidence="1">Belongs to the serine-aspartate repeat-containing protein (SDr) family.</text>
</comment>
<evidence type="ECO:0000259" key="7">
    <source>
        <dbReference type="PROSITE" id="PS50847"/>
    </source>
</evidence>
<evidence type="ECO:0000256" key="2">
    <source>
        <dbReference type="ARBA" id="ARBA00022512"/>
    </source>
</evidence>
<keyword evidence="2" id="KW-0134">Cell wall</keyword>
<dbReference type="PROSITE" id="PS50847">
    <property type="entry name" value="GRAM_POS_ANCHORING"/>
    <property type="match status" value="1"/>
</dbReference>
<keyword evidence="3" id="KW-0964">Secreted</keyword>
<keyword evidence="6" id="KW-0472">Membrane</keyword>
<evidence type="ECO:0000256" key="5">
    <source>
        <dbReference type="ARBA" id="ARBA00023088"/>
    </source>
</evidence>
<dbReference type="SUPFAM" id="SSF49478">
    <property type="entry name" value="Cna protein B-type domain"/>
    <property type="match status" value="2"/>
</dbReference>
<keyword evidence="6" id="KW-0812">Transmembrane</keyword>
<feature type="domain" description="Gram-positive cocci surface proteins LPxTG" evidence="7">
    <location>
        <begin position="1000"/>
        <end position="1034"/>
    </location>
</feature>
<protein>
    <recommendedName>
        <fullName evidence="7">Gram-positive cocci surface proteins LPxTG domain-containing protein</fullName>
    </recommendedName>
</protein>
<feature type="transmembrane region" description="Helical" evidence="6">
    <location>
        <begin position="1009"/>
        <end position="1027"/>
    </location>
</feature>
<keyword evidence="9" id="KW-1185">Reference proteome</keyword>
<comment type="caution">
    <text evidence="8">The sequence shown here is derived from an EMBL/GenBank/DDBJ whole genome shotgun (WGS) entry which is preliminary data.</text>
</comment>
<proteinExistence type="inferred from homology"/>
<keyword evidence="6" id="KW-1133">Transmembrane helix</keyword>
<dbReference type="NCBIfam" id="TIGR01167">
    <property type="entry name" value="LPXTG_anchor"/>
    <property type="match status" value="1"/>
</dbReference>
<keyword evidence="4" id="KW-0732">Signal</keyword>
<name>A0A242JYG5_9ENTE</name>
<dbReference type="PANTHER" id="PTHR36108:SF13">
    <property type="entry name" value="COLOSSIN-B-RELATED"/>
    <property type="match status" value="1"/>
</dbReference>
<reference evidence="8 9" key="1">
    <citation type="submission" date="2017-05" db="EMBL/GenBank/DDBJ databases">
        <title>The Genome Sequence of Enterococcus sp. 10A9_DIV0425.</title>
        <authorList>
            <consortium name="The Broad Institute Genomics Platform"/>
            <consortium name="The Broad Institute Genomic Center for Infectious Diseases"/>
            <person name="Earl A."/>
            <person name="Manson A."/>
            <person name="Schwartman J."/>
            <person name="Gilmore M."/>
            <person name="Abouelleil A."/>
            <person name="Cao P."/>
            <person name="Chapman S."/>
            <person name="Cusick C."/>
            <person name="Shea T."/>
            <person name="Young S."/>
            <person name="Neafsey D."/>
            <person name="Nusbaum C."/>
            <person name="Birren B."/>
        </authorList>
    </citation>
    <scope>NUCLEOTIDE SEQUENCE [LARGE SCALE GENOMIC DNA]</scope>
    <source>
        <strain evidence="8 9">10A9_DIV0425</strain>
    </source>
</reference>
<evidence type="ECO:0000313" key="8">
    <source>
        <dbReference type="EMBL" id="OTP10260.1"/>
    </source>
</evidence>
<gene>
    <name evidence="8" type="ORF">A5844_001959</name>
</gene>
<dbReference type="Pfam" id="PF18202">
    <property type="entry name" value="TQ"/>
    <property type="match status" value="1"/>
</dbReference>
<dbReference type="Gene3D" id="2.60.40.3930">
    <property type="match status" value="1"/>
</dbReference>
<dbReference type="STRING" id="1987383.A5844_001959"/>
<evidence type="ECO:0000256" key="1">
    <source>
        <dbReference type="ARBA" id="ARBA00007257"/>
    </source>
</evidence>
<evidence type="ECO:0000256" key="6">
    <source>
        <dbReference type="SAM" id="Phobius"/>
    </source>
</evidence>
<evidence type="ECO:0000256" key="3">
    <source>
        <dbReference type="ARBA" id="ARBA00022525"/>
    </source>
</evidence>
<dbReference type="EMBL" id="NGMO01000003">
    <property type="protein sequence ID" value="OTP10260.1"/>
    <property type="molecule type" value="Genomic_DNA"/>
</dbReference>
<accession>A0A242JYG5</accession>
<dbReference type="Proteomes" id="UP000194933">
    <property type="component" value="Unassembled WGS sequence"/>
</dbReference>
<evidence type="ECO:0000313" key="9">
    <source>
        <dbReference type="Proteomes" id="UP000194933"/>
    </source>
</evidence>
<keyword evidence="5" id="KW-0572">Peptidoglycan-anchor</keyword>
<organism evidence="8 9">
    <name type="scientific">Candidatus Enterococcus wittei</name>
    <dbReference type="NCBI Taxonomy" id="1987383"/>
    <lineage>
        <taxon>Bacteria</taxon>
        <taxon>Bacillati</taxon>
        <taxon>Bacillota</taxon>
        <taxon>Bacilli</taxon>
        <taxon>Lactobacillales</taxon>
        <taxon>Enterococcaceae</taxon>
        <taxon>Enterococcus</taxon>
    </lineage>
</organism>
<dbReference type="InterPro" id="IPR019931">
    <property type="entry name" value="LPXTG_anchor"/>
</dbReference>
<sequence length="1034" mass="116448">MKKYTSLLSILFTLSFMMIFFVQSSHISATSFTNTTPQNDLLKDAQSESSISNLTEQIESQKSSWATFLQDNQLLQSPDGKLYTTGPSNYIQTPIDPQLNIERNPLENQIVVVDPTIHIADIDIRLSNGAREYGWYGKRVNGEIALCIEQGAVLNIGENGGYSSSIQVTELLKKISLIKYYGVISTGYTMQKELLTQLLTWEQQGITPVSISGEFTLADYQSFKTTVMNQVNLFYTQPSFHGQMMTLNVGESQTYVDTTGAFANYIATPTESGEGLIIEKQGEKVTVTATKEAPEISRIEFKYNIPNTYQGAIVVYQHAYTQNMMVGRVPELTKTSFTIHVQKEGNARIRKVDQTTKQPLVGAVFRFTTSDGQTKELTTGSDGYATWNDLLVDTEVTIQEIQAPDGYILNSNPQTIIIKANETTTITLDNQQQLANLTVIKEDEETGSQPQGAAHLVGAVYELRDADGKVVGRLTMEEMNGTIQAELKGLKLGSYVLQEVEPPEGYNLDPTTYPVDLTYAGQNETVALHNKTVTDRVIKGYVEGYKFGSRPLIPTKMTEVLETLTKSTRESKPPLVGVELTATSHTTGQEYLQVTGENGYFKFEGLPYDTYTIAETKGVDGYLLIEPFDVTITEEGYTHFFLLEDKVIESRLHIIKVDEETGETIPYAGAQFKIFDTWANEGDGGFISMSRPNDTENTDIFETNEKGEIVTTESLPWGVDRYELHEIKAPEGYLPLEKPLIFSVTQEDADALIRLEVPNRLARQSVSLIKRDRLNEQLLENVAFGLYKIETNEQGEQSEVWINEYRTDKEGKILVENLPYGKYKFMENEPLEGYLPLENTLDFSVTVEKDGELIVLEAYNERETLELTSRFTDINGNKELDPSIDNQLKDTVWVKGKALEIEHTYTVVTQYKHSKTGEVVSEKHSTFTAKSKEDQFEVTFDLKANTLKEGDQLTATHVLYYEEARENEVAREDDLTNKEQTLSFVKPNLPLIQEQPQKMLPKTGNNQSTNFMMLGSLILFLHGVILYKHKRRKI</sequence>